<gene>
    <name evidence="4" type="primary">Chchd2</name>
</gene>
<feature type="domain" description="CHCH" evidence="3">
    <location>
        <begin position="104"/>
        <end position="137"/>
    </location>
</feature>
<keyword evidence="1" id="KW-1015">Disulfide bond</keyword>
<accession>A0A6F9D9U5</accession>
<dbReference type="GO" id="GO:0007005">
    <property type="term" value="P:mitochondrion organization"/>
    <property type="evidence" value="ECO:0007669"/>
    <property type="project" value="InterPro"/>
</dbReference>
<dbReference type="GO" id="GO:0005739">
    <property type="term" value="C:mitochondrion"/>
    <property type="evidence" value="ECO:0007669"/>
    <property type="project" value="TreeGrafter"/>
</dbReference>
<protein>
    <submittedName>
        <fullName evidence="4">Coiled-coil-helix-coiled-coil-helix domain-containing protein 2, mitochondrial-like</fullName>
    </submittedName>
</protein>
<reference evidence="4" key="1">
    <citation type="submission" date="2020-04" db="EMBL/GenBank/DDBJ databases">
        <authorList>
            <person name="Neveu A P."/>
        </authorList>
    </citation>
    <scope>NUCLEOTIDE SEQUENCE</scope>
    <source>
        <tissue evidence="4">Whole embryo</tissue>
    </source>
</reference>
<sequence>MPRGRRSSPSPVRRSAPAPTRQPAPRPPTQMAAPQSQGPGLMGQMAATAGGVAVGSVIGHGVSSALFGGGGGSGNNQSPDVTYQEPPPQQQYQGQQQQQQPQVCSWELQQFLNCAQSNNDISMCEGFNDALKQCKRNYNIA</sequence>
<name>A0A6F9D9U5_9ASCI</name>
<evidence type="ECO:0000256" key="1">
    <source>
        <dbReference type="ARBA" id="ARBA00023157"/>
    </source>
</evidence>
<feature type="compositionally biased region" description="Low complexity" evidence="2">
    <location>
        <begin position="90"/>
        <end position="99"/>
    </location>
</feature>
<dbReference type="GO" id="GO:0005634">
    <property type="term" value="C:nucleus"/>
    <property type="evidence" value="ECO:0007669"/>
    <property type="project" value="TreeGrafter"/>
</dbReference>
<feature type="compositionally biased region" description="Low complexity" evidence="2">
    <location>
        <begin position="7"/>
        <end position="19"/>
    </location>
</feature>
<evidence type="ECO:0000256" key="2">
    <source>
        <dbReference type="SAM" id="MobiDB-lite"/>
    </source>
</evidence>
<dbReference type="InterPro" id="IPR055304">
    <property type="entry name" value="CHCHD2/10-like"/>
</dbReference>
<evidence type="ECO:0000259" key="3">
    <source>
        <dbReference type="Pfam" id="PF06747"/>
    </source>
</evidence>
<dbReference type="PANTHER" id="PTHR13523:SF2">
    <property type="entry name" value="COILED-COIL-HELIX-COILED-COIL-HELIX DOMAIN CONTAINING 2, ISOFORM A-RELATED"/>
    <property type="match status" value="1"/>
</dbReference>
<feature type="region of interest" description="Disordered" evidence="2">
    <location>
        <begin position="1"/>
        <end position="44"/>
    </location>
</feature>
<dbReference type="InterPro" id="IPR010625">
    <property type="entry name" value="CHCH"/>
</dbReference>
<dbReference type="EMBL" id="LR783896">
    <property type="protein sequence ID" value="CAB3230419.1"/>
    <property type="molecule type" value="mRNA"/>
</dbReference>
<dbReference type="AlphaFoldDB" id="A0A6F9D9U5"/>
<dbReference type="Pfam" id="PF06747">
    <property type="entry name" value="CHCH"/>
    <property type="match status" value="1"/>
</dbReference>
<organism evidence="4">
    <name type="scientific">Phallusia mammillata</name>
    <dbReference type="NCBI Taxonomy" id="59560"/>
    <lineage>
        <taxon>Eukaryota</taxon>
        <taxon>Metazoa</taxon>
        <taxon>Chordata</taxon>
        <taxon>Tunicata</taxon>
        <taxon>Ascidiacea</taxon>
        <taxon>Phlebobranchia</taxon>
        <taxon>Ascidiidae</taxon>
        <taxon>Phallusia</taxon>
    </lineage>
</organism>
<proteinExistence type="evidence at transcript level"/>
<feature type="region of interest" description="Disordered" evidence="2">
    <location>
        <begin position="63"/>
        <end position="99"/>
    </location>
</feature>
<evidence type="ECO:0000313" key="4">
    <source>
        <dbReference type="EMBL" id="CAB3230419.1"/>
    </source>
</evidence>
<dbReference type="PANTHER" id="PTHR13523">
    <property type="entry name" value="COILED-COIL-HELIX-COILED-COIL-HELIX DOMAIN CONTAINING 2/NUR77"/>
    <property type="match status" value="1"/>
</dbReference>